<evidence type="ECO:0000313" key="2">
    <source>
        <dbReference type="EMBL" id="GAA0144941.1"/>
    </source>
</evidence>
<gene>
    <name evidence="2" type="ORF">LIER_05256</name>
</gene>
<keyword evidence="3" id="KW-1185">Reference proteome</keyword>
<evidence type="ECO:0000256" key="1">
    <source>
        <dbReference type="SAM" id="MobiDB-lite"/>
    </source>
</evidence>
<name>A0AAV3P1R5_LITER</name>
<reference evidence="2 3" key="1">
    <citation type="submission" date="2024-01" db="EMBL/GenBank/DDBJ databases">
        <title>The complete chloroplast genome sequence of Lithospermum erythrorhizon: insights into the phylogenetic relationship among Boraginaceae species and the maternal lineages of purple gromwells.</title>
        <authorList>
            <person name="Okada T."/>
            <person name="Watanabe K."/>
        </authorList>
    </citation>
    <scope>NUCLEOTIDE SEQUENCE [LARGE SCALE GENOMIC DNA]</scope>
</reference>
<protein>
    <submittedName>
        <fullName evidence="2">Uncharacterized protein</fullName>
    </submittedName>
</protein>
<proteinExistence type="predicted"/>
<dbReference type="EMBL" id="BAABME010000717">
    <property type="protein sequence ID" value="GAA0144941.1"/>
    <property type="molecule type" value="Genomic_DNA"/>
</dbReference>
<organism evidence="2 3">
    <name type="scientific">Lithospermum erythrorhizon</name>
    <name type="common">Purple gromwell</name>
    <name type="synonym">Lithospermum officinale var. erythrorhizon</name>
    <dbReference type="NCBI Taxonomy" id="34254"/>
    <lineage>
        <taxon>Eukaryota</taxon>
        <taxon>Viridiplantae</taxon>
        <taxon>Streptophyta</taxon>
        <taxon>Embryophyta</taxon>
        <taxon>Tracheophyta</taxon>
        <taxon>Spermatophyta</taxon>
        <taxon>Magnoliopsida</taxon>
        <taxon>eudicotyledons</taxon>
        <taxon>Gunneridae</taxon>
        <taxon>Pentapetalae</taxon>
        <taxon>asterids</taxon>
        <taxon>lamiids</taxon>
        <taxon>Boraginales</taxon>
        <taxon>Boraginaceae</taxon>
        <taxon>Boraginoideae</taxon>
        <taxon>Lithospermeae</taxon>
        <taxon>Lithospermum</taxon>
    </lineage>
</organism>
<sequence length="96" mass="10934">MTFINYVHGLDYDLQSIRSELDGRQFIMFLHHNSNANNEGRRRLLLLTYFEEPMTAIAIRASTLSDQPEITESSSSLSPLKRQMSQISIDTGTKAN</sequence>
<dbReference type="AlphaFoldDB" id="A0AAV3P1R5"/>
<evidence type="ECO:0000313" key="3">
    <source>
        <dbReference type="Proteomes" id="UP001454036"/>
    </source>
</evidence>
<comment type="caution">
    <text evidence="2">The sequence shown here is derived from an EMBL/GenBank/DDBJ whole genome shotgun (WGS) entry which is preliminary data.</text>
</comment>
<feature type="region of interest" description="Disordered" evidence="1">
    <location>
        <begin position="65"/>
        <end position="96"/>
    </location>
</feature>
<dbReference type="Proteomes" id="UP001454036">
    <property type="component" value="Unassembled WGS sequence"/>
</dbReference>
<accession>A0AAV3P1R5</accession>